<evidence type="ECO:0000313" key="6">
    <source>
        <dbReference type="Proteomes" id="UP001187471"/>
    </source>
</evidence>
<dbReference type="Gene3D" id="1.25.40.10">
    <property type="entry name" value="Tetratricopeptide repeat domain"/>
    <property type="match status" value="2"/>
</dbReference>
<feature type="region of interest" description="Disordered" evidence="4">
    <location>
        <begin position="41"/>
        <end position="144"/>
    </location>
</feature>
<evidence type="ECO:0000256" key="3">
    <source>
        <dbReference type="PROSITE-ProRule" id="PRU00708"/>
    </source>
</evidence>
<dbReference type="EMBL" id="JAVXUO010001228">
    <property type="protein sequence ID" value="KAK2984472.1"/>
    <property type="molecule type" value="Genomic_DNA"/>
</dbReference>
<evidence type="ECO:0000256" key="2">
    <source>
        <dbReference type="ARBA" id="ARBA00022737"/>
    </source>
</evidence>
<comment type="similarity">
    <text evidence="1">Belongs to the PPR family. P subfamily.</text>
</comment>
<evidence type="ECO:0000313" key="5">
    <source>
        <dbReference type="EMBL" id="KAK2984472.1"/>
    </source>
</evidence>
<feature type="compositionally biased region" description="Basic and acidic residues" evidence="4">
    <location>
        <begin position="83"/>
        <end position="94"/>
    </location>
</feature>
<gene>
    <name evidence="5" type="ORF">RJ640_026959</name>
</gene>
<protein>
    <recommendedName>
        <fullName evidence="7">Pentatricopeptide repeat-containing protein</fullName>
    </recommendedName>
</protein>
<name>A0AA88R9C5_9ASTE</name>
<organism evidence="5 6">
    <name type="scientific">Escallonia rubra</name>
    <dbReference type="NCBI Taxonomy" id="112253"/>
    <lineage>
        <taxon>Eukaryota</taxon>
        <taxon>Viridiplantae</taxon>
        <taxon>Streptophyta</taxon>
        <taxon>Embryophyta</taxon>
        <taxon>Tracheophyta</taxon>
        <taxon>Spermatophyta</taxon>
        <taxon>Magnoliopsida</taxon>
        <taxon>eudicotyledons</taxon>
        <taxon>Gunneridae</taxon>
        <taxon>Pentapetalae</taxon>
        <taxon>asterids</taxon>
        <taxon>campanulids</taxon>
        <taxon>Escalloniales</taxon>
        <taxon>Escalloniaceae</taxon>
        <taxon>Escallonia</taxon>
    </lineage>
</organism>
<feature type="repeat" description="PPR" evidence="3">
    <location>
        <begin position="248"/>
        <end position="282"/>
    </location>
</feature>
<feature type="compositionally biased region" description="Basic and acidic residues" evidence="4">
    <location>
        <begin position="175"/>
        <end position="189"/>
    </location>
</feature>
<dbReference type="PROSITE" id="PS51375">
    <property type="entry name" value="PPR"/>
    <property type="match status" value="3"/>
</dbReference>
<feature type="repeat" description="PPR" evidence="3">
    <location>
        <begin position="213"/>
        <end position="247"/>
    </location>
</feature>
<dbReference type="PANTHER" id="PTHR47941">
    <property type="entry name" value="PENTATRICOPEPTIDE REPEAT-CONTAINING PROTEIN 3, MITOCHONDRIAL"/>
    <property type="match status" value="1"/>
</dbReference>
<dbReference type="AlphaFoldDB" id="A0AA88R9C5"/>
<dbReference type="Pfam" id="PF13041">
    <property type="entry name" value="PPR_2"/>
    <property type="match status" value="1"/>
</dbReference>
<comment type="caution">
    <text evidence="5">The sequence shown here is derived from an EMBL/GenBank/DDBJ whole genome shotgun (WGS) entry which is preliminary data.</text>
</comment>
<dbReference type="InterPro" id="IPR011990">
    <property type="entry name" value="TPR-like_helical_dom_sf"/>
</dbReference>
<accession>A0AA88R9C5</accession>
<feature type="repeat" description="PPR" evidence="3">
    <location>
        <begin position="283"/>
        <end position="317"/>
    </location>
</feature>
<dbReference type="InterPro" id="IPR002885">
    <property type="entry name" value="PPR_rpt"/>
</dbReference>
<feature type="compositionally biased region" description="Low complexity" evidence="4">
    <location>
        <begin position="41"/>
        <end position="51"/>
    </location>
</feature>
<keyword evidence="6" id="KW-1185">Reference proteome</keyword>
<feature type="region of interest" description="Disordered" evidence="4">
    <location>
        <begin position="1"/>
        <end position="25"/>
    </location>
</feature>
<proteinExistence type="inferred from homology"/>
<dbReference type="NCBIfam" id="TIGR00756">
    <property type="entry name" value="PPR"/>
    <property type="match status" value="3"/>
</dbReference>
<evidence type="ECO:0000256" key="1">
    <source>
        <dbReference type="ARBA" id="ARBA00007626"/>
    </source>
</evidence>
<feature type="region of interest" description="Disordered" evidence="4">
    <location>
        <begin position="162"/>
        <end position="198"/>
    </location>
</feature>
<feature type="compositionally biased region" description="Polar residues" evidence="4">
    <location>
        <begin position="52"/>
        <end position="63"/>
    </location>
</feature>
<evidence type="ECO:0000256" key="4">
    <source>
        <dbReference type="SAM" id="MobiDB-lite"/>
    </source>
</evidence>
<sequence length="385" mass="42311">MIQAASRRSRVSKITSLVNPPGYRPTVVPQLMMRFVRRSSSSIDAAGGSSRQEQQLSSGGSQNPPDPIPNRPLRAVSHHRGNNNKDFDFEEKKNYTKQQQPQPTRGGAGGGYKSVGQSHTIFGGYDKTASPPPPRQPSSFANDKQGSDFLAQFRLELDKKGDTPLSKQQQQPLHISKEDSKPKAEEAAHPEPLAPPQAQDADEIFKKMKETGLIPNAVAMLDGLCKDGLVQEAMKLFGLMRDKGTIPEVVIYTAVVDGFCKAHKLDDAKRIFRKMQNNGIVPNAFSYTVLIQGLCKGKSLDDALDLCVEMLEAGHSPNLATFTGLVDGFCRDKGLEDAQSMIGTLRNKGFYFDDKAVREHLDKKGPFLPLVWEAILGKKSSKKSF</sequence>
<dbReference type="Pfam" id="PF01535">
    <property type="entry name" value="PPR"/>
    <property type="match status" value="2"/>
</dbReference>
<evidence type="ECO:0008006" key="7">
    <source>
        <dbReference type="Google" id="ProtNLM"/>
    </source>
</evidence>
<dbReference type="Proteomes" id="UP001187471">
    <property type="component" value="Unassembled WGS sequence"/>
</dbReference>
<keyword evidence="2" id="KW-0677">Repeat</keyword>
<reference evidence="5" key="1">
    <citation type="submission" date="2022-12" db="EMBL/GenBank/DDBJ databases">
        <title>Draft genome assemblies for two species of Escallonia (Escalloniales).</title>
        <authorList>
            <person name="Chanderbali A."/>
            <person name="Dervinis C."/>
            <person name="Anghel I."/>
            <person name="Soltis D."/>
            <person name="Soltis P."/>
            <person name="Zapata F."/>
        </authorList>
    </citation>
    <scope>NUCLEOTIDE SEQUENCE</scope>
    <source>
        <strain evidence="5">UCBG92.1500</strain>
        <tissue evidence="5">Leaf</tissue>
    </source>
</reference>